<keyword evidence="2" id="KW-0808">Transferase</keyword>
<accession>B8BSY1</accession>
<evidence type="ECO:0000313" key="4">
    <source>
        <dbReference type="EMBL" id="EED96207.1"/>
    </source>
</evidence>
<dbReference type="PANTHER" id="PTHR11712">
    <property type="entry name" value="POLYKETIDE SYNTHASE-RELATED"/>
    <property type="match status" value="1"/>
</dbReference>
<dbReference type="STRING" id="35128.B8BSY1"/>
<dbReference type="Proteomes" id="UP000001449">
    <property type="component" value="Chromosome 1"/>
</dbReference>
<dbReference type="EMBL" id="CM000638">
    <property type="protein sequence ID" value="EED96207.1"/>
    <property type="molecule type" value="Genomic_DNA"/>
</dbReference>
<dbReference type="InterPro" id="IPR016039">
    <property type="entry name" value="Thiolase-like"/>
</dbReference>
<dbReference type="InParanoid" id="B8BSY1"/>
<dbReference type="InterPro" id="IPR000794">
    <property type="entry name" value="Beta-ketoacyl_synthase"/>
</dbReference>
<dbReference type="SUPFAM" id="SSF53901">
    <property type="entry name" value="Thiolase-like"/>
    <property type="match status" value="2"/>
</dbReference>
<evidence type="ECO:0000256" key="1">
    <source>
        <dbReference type="ARBA" id="ARBA00013191"/>
    </source>
</evidence>
<dbReference type="Gene3D" id="3.40.47.10">
    <property type="match status" value="2"/>
</dbReference>
<dbReference type="GO" id="GO:0006633">
    <property type="term" value="P:fatty acid biosynthetic process"/>
    <property type="evidence" value="ECO:0000318"/>
    <property type="project" value="GO_Central"/>
</dbReference>
<dbReference type="AlphaFoldDB" id="B8BSY1"/>
<dbReference type="OMA" id="IGRCERM"/>
<gene>
    <name evidence="4" type="ORF">THAPSDRAFT_961</name>
</gene>
<proteinExistence type="predicted"/>
<evidence type="ECO:0000256" key="2">
    <source>
        <dbReference type="ARBA" id="ARBA00022679"/>
    </source>
</evidence>
<evidence type="ECO:0000313" key="5">
    <source>
        <dbReference type="Proteomes" id="UP000001449"/>
    </source>
</evidence>
<dbReference type="GO" id="GO:0005739">
    <property type="term" value="C:mitochondrion"/>
    <property type="evidence" value="ECO:0000318"/>
    <property type="project" value="GO_Central"/>
</dbReference>
<reference evidence="4 5" key="1">
    <citation type="journal article" date="2004" name="Science">
        <title>The genome of the diatom Thalassiosira pseudonana: ecology, evolution, and metabolism.</title>
        <authorList>
            <person name="Armbrust E.V."/>
            <person name="Berges J.A."/>
            <person name="Bowler C."/>
            <person name="Green B.R."/>
            <person name="Martinez D."/>
            <person name="Putnam N.H."/>
            <person name="Zhou S."/>
            <person name="Allen A.E."/>
            <person name="Apt K.E."/>
            <person name="Bechner M."/>
            <person name="Brzezinski M.A."/>
            <person name="Chaal B.K."/>
            <person name="Chiovitti A."/>
            <person name="Davis A.K."/>
            <person name="Demarest M.S."/>
            <person name="Detter J.C."/>
            <person name="Glavina T."/>
            <person name="Goodstein D."/>
            <person name="Hadi M.Z."/>
            <person name="Hellsten U."/>
            <person name="Hildebrand M."/>
            <person name="Jenkins B.D."/>
            <person name="Jurka J."/>
            <person name="Kapitonov V.V."/>
            <person name="Kroger N."/>
            <person name="Lau W.W."/>
            <person name="Lane T.W."/>
            <person name="Larimer F.W."/>
            <person name="Lippmeier J.C."/>
            <person name="Lucas S."/>
            <person name="Medina M."/>
            <person name="Montsant A."/>
            <person name="Obornik M."/>
            <person name="Parker M.S."/>
            <person name="Palenik B."/>
            <person name="Pazour G.J."/>
            <person name="Richardson P.M."/>
            <person name="Rynearson T.A."/>
            <person name="Saito M.A."/>
            <person name="Schwartz D.C."/>
            <person name="Thamatrakoln K."/>
            <person name="Valentin K."/>
            <person name="Vardi A."/>
            <person name="Wilkerson F.P."/>
            <person name="Rokhsar D.S."/>
        </authorList>
    </citation>
    <scope>NUCLEOTIDE SEQUENCE [LARGE SCALE GENOMIC DNA]</scope>
    <source>
        <strain evidence="4 5">CCMP1335</strain>
    </source>
</reference>
<dbReference type="PaxDb" id="35128-Thaps961"/>
<dbReference type="InterPro" id="IPR014030">
    <property type="entry name" value="Ketoacyl_synth_N"/>
</dbReference>
<dbReference type="eggNOG" id="ENOG502TA0B">
    <property type="taxonomic scope" value="Eukaryota"/>
</dbReference>
<feature type="domain" description="Beta-ketoacyl synthase-like N-terminal" evidence="3">
    <location>
        <begin position="274"/>
        <end position="375"/>
    </location>
</feature>
<dbReference type="KEGG" id="tps:THAPSDRAFT_961"/>
<dbReference type="GeneID" id="7446803"/>
<sequence length="565" mass="59784">MLDVLVRSTSGTALDKYADAERRVACVITGTSAGLPIGDDVGKVFDPMNLQRLVEGKTQCIRPISGTLKMAMLDKNVVQLKKLAGGKTERIAISSEKDVIKVAAQLGTLDLNDSYGVPVGLAETMDIAAQVAVAAGLEALKSAGLVSGKSNDPSEWELPEQYRDTTGVVYASSFPAMDAAVGEVMRFLQSKTVGASSAERLVFTLRSRILRASPDRELTDDDEAAFARLLFRVREVEGGGGNGNDDSSVSSTASTGPYEFDRKFLFRVLVLGNAQLAQLAGCRGPNTQTNAACAGTTQAIGMAQDMLISGRAERVVVVAGDNGSGGTLLPWLGSGFRALGAATTKEAVEDAACPFDKRRSGMIIGAGGIGMVLETETSCQQRMKLPPVPGCQPCNIRARLLATQYSNSAFHGAALDRKHIASELQRFLNDVELIHGISKAEIATHGVYFSHETSTHASAAASCAGNEVAALRSAFGNELLSKLLILNTKGFTGHPMGVSFEDVAAVEVLLRQVVPPMPNYKEKDDYLGDIKISKGGAYACRYALRFAAGFGSQVAFALYASSQHE</sequence>
<dbReference type="PANTHER" id="PTHR11712:SF336">
    <property type="entry name" value="3-OXOACYL-[ACYL-CARRIER-PROTEIN] SYNTHASE, MITOCHONDRIAL"/>
    <property type="match status" value="1"/>
</dbReference>
<dbReference type="RefSeq" id="XP_002286566.1">
    <property type="nucleotide sequence ID" value="XM_002286530.1"/>
</dbReference>
<keyword evidence="5" id="KW-1185">Reference proteome</keyword>
<dbReference type="Pfam" id="PF00109">
    <property type="entry name" value="ketoacyl-synt"/>
    <property type="match status" value="1"/>
</dbReference>
<dbReference type="EC" id="2.3.1.41" evidence="1"/>
<dbReference type="HOGENOM" id="CLU_482788_0_0_1"/>
<protein>
    <recommendedName>
        <fullName evidence="1">beta-ketoacyl-[acyl-carrier-protein] synthase I</fullName>
        <ecNumber evidence="1">2.3.1.41</ecNumber>
    </recommendedName>
</protein>
<organism evidence="4 5">
    <name type="scientific">Thalassiosira pseudonana</name>
    <name type="common">Marine diatom</name>
    <name type="synonym">Cyclotella nana</name>
    <dbReference type="NCBI Taxonomy" id="35128"/>
    <lineage>
        <taxon>Eukaryota</taxon>
        <taxon>Sar</taxon>
        <taxon>Stramenopiles</taxon>
        <taxon>Ochrophyta</taxon>
        <taxon>Bacillariophyta</taxon>
        <taxon>Coscinodiscophyceae</taxon>
        <taxon>Thalassiosirophycidae</taxon>
        <taxon>Thalassiosirales</taxon>
        <taxon>Thalassiosiraceae</taxon>
        <taxon>Thalassiosira</taxon>
    </lineage>
</organism>
<reference evidence="4 5" key="2">
    <citation type="journal article" date="2008" name="Nature">
        <title>The Phaeodactylum genome reveals the evolutionary history of diatom genomes.</title>
        <authorList>
            <person name="Bowler C."/>
            <person name="Allen A.E."/>
            <person name="Badger J.H."/>
            <person name="Grimwood J."/>
            <person name="Jabbari K."/>
            <person name="Kuo A."/>
            <person name="Maheswari U."/>
            <person name="Martens C."/>
            <person name="Maumus F."/>
            <person name="Otillar R.P."/>
            <person name="Rayko E."/>
            <person name="Salamov A."/>
            <person name="Vandepoele K."/>
            <person name="Beszteri B."/>
            <person name="Gruber A."/>
            <person name="Heijde M."/>
            <person name="Katinka M."/>
            <person name="Mock T."/>
            <person name="Valentin K."/>
            <person name="Verret F."/>
            <person name="Berges J.A."/>
            <person name="Brownlee C."/>
            <person name="Cadoret J.P."/>
            <person name="Chiovitti A."/>
            <person name="Choi C.J."/>
            <person name="Coesel S."/>
            <person name="De Martino A."/>
            <person name="Detter J.C."/>
            <person name="Durkin C."/>
            <person name="Falciatore A."/>
            <person name="Fournet J."/>
            <person name="Haruta M."/>
            <person name="Huysman M.J."/>
            <person name="Jenkins B.D."/>
            <person name="Jiroutova K."/>
            <person name="Jorgensen R.E."/>
            <person name="Joubert Y."/>
            <person name="Kaplan A."/>
            <person name="Kroger N."/>
            <person name="Kroth P.G."/>
            <person name="La Roche J."/>
            <person name="Lindquist E."/>
            <person name="Lommer M."/>
            <person name="Martin-Jezequel V."/>
            <person name="Lopez P.J."/>
            <person name="Lucas S."/>
            <person name="Mangogna M."/>
            <person name="McGinnis K."/>
            <person name="Medlin L.K."/>
            <person name="Montsant A."/>
            <person name="Oudot-Le Secq M.P."/>
            <person name="Napoli C."/>
            <person name="Obornik M."/>
            <person name="Parker M.S."/>
            <person name="Petit J.L."/>
            <person name="Porcel B.M."/>
            <person name="Poulsen N."/>
            <person name="Robison M."/>
            <person name="Rychlewski L."/>
            <person name="Rynearson T.A."/>
            <person name="Schmutz J."/>
            <person name="Shapiro H."/>
            <person name="Siaut M."/>
            <person name="Stanley M."/>
            <person name="Sussman M.R."/>
            <person name="Taylor A.R."/>
            <person name="Vardi A."/>
            <person name="von Dassow P."/>
            <person name="Vyverman W."/>
            <person name="Willis A."/>
            <person name="Wyrwicz L.S."/>
            <person name="Rokhsar D.S."/>
            <person name="Weissenbach J."/>
            <person name="Armbrust E.V."/>
            <person name="Green B.R."/>
            <person name="Van de Peer Y."/>
            <person name="Grigoriev I.V."/>
        </authorList>
    </citation>
    <scope>NUCLEOTIDE SEQUENCE [LARGE SCALE GENOMIC DNA]</scope>
    <source>
        <strain evidence="4 5">CCMP1335</strain>
    </source>
</reference>
<evidence type="ECO:0000259" key="3">
    <source>
        <dbReference type="Pfam" id="PF00109"/>
    </source>
</evidence>
<dbReference type="GO" id="GO:0004315">
    <property type="term" value="F:3-oxoacyl-[acyl-carrier-protein] synthase activity"/>
    <property type="evidence" value="ECO:0000318"/>
    <property type="project" value="GO_Central"/>
</dbReference>
<name>B8BSY1_THAPS</name>